<evidence type="ECO:0000313" key="1">
    <source>
        <dbReference type="EMBL" id="MCI22675.1"/>
    </source>
</evidence>
<dbReference type="EMBL" id="LXQA010131731">
    <property type="protein sequence ID" value="MCI22675.1"/>
    <property type="molecule type" value="Genomic_DNA"/>
</dbReference>
<dbReference type="Proteomes" id="UP000265520">
    <property type="component" value="Unassembled WGS sequence"/>
</dbReference>
<comment type="caution">
    <text evidence="1">The sequence shown here is derived from an EMBL/GenBank/DDBJ whole genome shotgun (WGS) entry which is preliminary data.</text>
</comment>
<reference evidence="1 2" key="1">
    <citation type="journal article" date="2018" name="Front. Plant Sci.">
        <title>Red Clover (Trifolium pratense) and Zigzag Clover (T. medium) - A Picture of Genomic Similarities and Differences.</title>
        <authorList>
            <person name="Dluhosova J."/>
            <person name="Istvanek J."/>
            <person name="Nedelnik J."/>
            <person name="Repkova J."/>
        </authorList>
    </citation>
    <scope>NUCLEOTIDE SEQUENCE [LARGE SCALE GENOMIC DNA]</scope>
    <source>
        <strain evidence="2">cv. 10/8</strain>
        <tissue evidence="1">Leaf</tissue>
    </source>
</reference>
<name>A0A392QHA4_9FABA</name>
<accession>A0A392QHA4</accession>
<feature type="non-terminal residue" evidence="1">
    <location>
        <position position="1"/>
    </location>
</feature>
<evidence type="ECO:0000313" key="2">
    <source>
        <dbReference type="Proteomes" id="UP000265520"/>
    </source>
</evidence>
<dbReference type="AlphaFoldDB" id="A0A392QHA4"/>
<proteinExistence type="predicted"/>
<protein>
    <submittedName>
        <fullName evidence="1">Uncharacterized protein</fullName>
    </submittedName>
</protein>
<organism evidence="1 2">
    <name type="scientific">Trifolium medium</name>
    <dbReference type="NCBI Taxonomy" id="97028"/>
    <lineage>
        <taxon>Eukaryota</taxon>
        <taxon>Viridiplantae</taxon>
        <taxon>Streptophyta</taxon>
        <taxon>Embryophyta</taxon>
        <taxon>Tracheophyta</taxon>
        <taxon>Spermatophyta</taxon>
        <taxon>Magnoliopsida</taxon>
        <taxon>eudicotyledons</taxon>
        <taxon>Gunneridae</taxon>
        <taxon>Pentapetalae</taxon>
        <taxon>rosids</taxon>
        <taxon>fabids</taxon>
        <taxon>Fabales</taxon>
        <taxon>Fabaceae</taxon>
        <taxon>Papilionoideae</taxon>
        <taxon>50 kb inversion clade</taxon>
        <taxon>NPAAA clade</taxon>
        <taxon>Hologalegina</taxon>
        <taxon>IRL clade</taxon>
        <taxon>Trifolieae</taxon>
        <taxon>Trifolium</taxon>
    </lineage>
</organism>
<keyword evidence="2" id="KW-1185">Reference proteome</keyword>
<sequence>SHLVLGGSGFRHCRLRGGASIVVWSVGGLRAETYPSRFSFYRFSIIFSLMELFVGF</sequence>